<evidence type="ECO:0000256" key="1">
    <source>
        <dbReference type="ARBA" id="ARBA00009986"/>
    </source>
</evidence>
<reference evidence="7" key="1">
    <citation type="submission" date="2015-08" db="EMBL/GenBank/DDBJ databases">
        <authorList>
            <person name="Varghese N."/>
        </authorList>
    </citation>
    <scope>NUCLEOTIDE SEQUENCE [LARGE SCALE GENOMIC DNA]</scope>
    <source>
        <strain evidence="7">JCM 18476</strain>
    </source>
</reference>
<evidence type="ECO:0000256" key="2">
    <source>
        <dbReference type="ARBA" id="ARBA00023002"/>
    </source>
</evidence>
<dbReference type="InterPro" id="IPR016162">
    <property type="entry name" value="Ald_DH_N"/>
</dbReference>
<evidence type="ECO:0000313" key="6">
    <source>
        <dbReference type="EMBL" id="CUB04157.1"/>
    </source>
</evidence>
<dbReference type="CDD" id="cd07106">
    <property type="entry name" value="ALDH_AldA-AAD23400"/>
    <property type="match status" value="1"/>
</dbReference>
<evidence type="ECO:0000256" key="3">
    <source>
        <dbReference type="PROSITE-ProRule" id="PRU10007"/>
    </source>
</evidence>
<organism evidence="6 7">
    <name type="scientific">Marinomonas fungiae</name>
    <dbReference type="NCBI Taxonomy" id="1137284"/>
    <lineage>
        <taxon>Bacteria</taxon>
        <taxon>Pseudomonadati</taxon>
        <taxon>Pseudomonadota</taxon>
        <taxon>Gammaproteobacteria</taxon>
        <taxon>Oceanospirillales</taxon>
        <taxon>Oceanospirillaceae</taxon>
        <taxon>Marinomonas</taxon>
    </lineage>
</organism>
<dbReference type="InterPro" id="IPR029510">
    <property type="entry name" value="Ald_DH_CS_GLU"/>
</dbReference>
<feature type="active site" evidence="3">
    <location>
        <position position="226"/>
    </location>
</feature>
<dbReference type="PROSITE" id="PS00070">
    <property type="entry name" value="ALDEHYDE_DEHYDR_CYS"/>
    <property type="match status" value="1"/>
</dbReference>
<dbReference type="Proteomes" id="UP000182769">
    <property type="component" value="Unassembled WGS sequence"/>
</dbReference>
<dbReference type="InterPro" id="IPR016160">
    <property type="entry name" value="Ald_DH_CS_CYS"/>
</dbReference>
<dbReference type="OrthoDB" id="9812625at2"/>
<sequence>MTINVINPATKAVYKSIPETTEAELNSIVETAKEAFEIWRSKSDEERTQAMLNIADEIEACAAELAEIVVSEQGKPLAIAQIEVGGAAGWTRYNASLSLETEVIEDSAERYVEIQRLPVGVVASITPWNWPLMIAVWHIMPALKAGCSVVVKPASTTPINTIKLAEIINKHTIPNLVQVVVGGGRAIGEPLVQHPDVKKLVFTGSTPVGKHLAKIAAGDLKKVTLELGGNDAGIVLQNADIKKIAEKIYMTSFINMGQTCACLKRLYVHRSKYDELAKALADIAAAQVVGNGMDAGVTFGPVQNEKQFNSVKAMIDEAKASGAEVIEPTLPEGLNGYFIAPTLVKNPQHQISVVCEEQFGPVLPIIPFDDVKEVMSHAIHKEFALGGSVWGEPCEELDWVVSQLDSGTVWVNNHAEVLPHIPFGGNKDSGLGVEFGKEGLLEYTVRKVVNRAK</sequence>
<dbReference type="Gene3D" id="3.40.605.10">
    <property type="entry name" value="Aldehyde Dehydrogenase, Chain A, domain 1"/>
    <property type="match status" value="1"/>
</dbReference>
<dbReference type="AlphaFoldDB" id="A0A0K6ILH2"/>
<feature type="domain" description="Aldehyde dehydrogenase" evidence="5">
    <location>
        <begin position="2"/>
        <end position="449"/>
    </location>
</feature>
<dbReference type="InterPro" id="IPR015590">
    <property type="entry name" value="Aldehyde_DH_dom"/>
</dbReference>
<dbReference type="RefSeq" id="WP_055463104.1">
    <property type="nucleotide sequence ID" value="NZ_CYHG01000005.1"/>
</dbReference>
<dbReference type="InterPro" id="IPR016161">
    <property type="entry name" value="Ald_DH/histidinol_DH"/>
</dbReference>
<evidence type="ECO:0000256" key="4">
    <source>
        <dbReference type="RuleBase" id="RU003345"/>
    </source>
</evidence>
<dbReference type="EMBL" id="CYHG01000005">
    <property type="protein sequence ID" value="CUB04157.1"/>
    <property type="molecule type" value="Genomic_DNA"/>
</dbReference>
<dbReference type="Gene3D" id="3.40.309.10">
    <property type="entry name" value="Aldehyde Dehydrogenase, Chain A, domain 2"/>
    <property type="match status" value="1"/>
</dbReference>
<proteinExistence type="inferred from homology"/>
<dbReference type="PANTHER" id="PTHR11699">
    <property type="entry name" value="ALDEHYDE DEHYDROGENASE-RELATED"/>
    <property type="match status" value="1"/>
</dbReference>
<keyword evidence="7" id="KW-1185">Reference proteome</keyword>
<keyword evidence="2 4" id="KW-0560">Oxidoreductase</keyword>
<dbReference type="PROSITE" id="PS00687">
    <property type="entry name" value="ALDEHYDE_DEHYDR_GLU"/>
    <property type="match status" value="1"/>
</dbReference>
<dbReference type="GO" id="GO:0016620">
    <property type="term" value="F:oxidoreductase activity, acting on the aldehyde or oxo group of donors, NAD or NADP as acceptor"/>
    <property type="evidence" value="ECO:0007669"/>
    <property type="project" value="InterPro"/>
</dbReference>
<dbReference type="InterPro" id="IPR044086">
    <property type="entry name" value="LUC3-like"/>
</dbReference>
<dbReference type="STRING" id="1137284.GCA_001418205_02021"/>
<dbReference type="Pfam" id="PF00171">
    <property type="entry name" value="Aldedh"/>
    <property type="match status" value="1"/>
</dbReference>
<dbReference type="InterPro" id="IPR016163">
    <property type="entry name" value="Ald_DH_C"/>
</dbReference>
<gene>
    <name evidence="6" type="ORF">Ga0061065_105253</name>
</gene>
<dbReference type="SUPFAM" id="SSF53720">
    <property type="entry name" value="ALDH-like"/>
    <property type="match status" value="1"/>
</dbReference>
<dbReference type="FunFam" id="3.40.605.10:FF:000007">
    <property type="entry name" value="NAD/NADP-dependent betaine aldehyde dehydrogenase"/>
    <property type="match status" value="1"/>
</dbReference>
<accession>A0A0K6ILH2</accession>
<evidence type="ECO:0000313" key="7">
    <source>
        <dbReference type="Proteomes" id="UP000182769"/>
    </source>
</evidence>
<name>A0A0K6ILH2_9GAMM</name>
<comment type="similarity">
    <text evidence="1 4">Belongs to the aldehyde dehydrogenase family.</text>
</comment>
<protein>
    <submittedName>
        <fullName evidence="6">Acyl-CoA reductase or other NAD-dependent aldehyde dehydrogenase</fullName>
    </submittedName>
</protein>
<evidence type="ECO:0000259" key="5">
    <source>
        <dbReference type="Pfam" id="PF00171"/>
    </source>
</evidence>